<proteinExistence type="predicted"/>
<reference evidence="2 3" key="1">
    <citation type="submission" date="2021-06" db="EMBL/GenBank/DDBJ databases">
        <authorList>
            <person name="Kallberg Y."/>
            <person name="Tangrot J."/>
            <person name="Rosling A."/>
        </authorList>
    </citation>
    <scope>NUCLEOTIDE SEQUENCE [LARGE SCALE GENOMIC DNA]</scope>
    <source>
        <strain evidence="2 3">120-4 pot B 10/14</strain>
    </source>
</reference>
<evidence type="ECO:0000256" key="1">
    <source>
        <dbReference type="SAM" id="Phobius"/>
    </source>
</evidence>
<dbReference type="Proteomes" id="UP000789901">
    <property type="component" value="Unassembled WGS sequence"/>
</dbReference>
<protein>
    <submittedName>
        <fullName evidence="2">460_t:CDS:1</fullName>
    </submittedName>
</protein>
<dbReference type="EMBL" id="CAJVQB010010199">
    <property type="protein sequence ID" value="CAG8737600.1"/>
    <property type="molecule type" value="Genomic_DNA"/>
</dbReference>
<gene>
    <name evidence="2" type="ORF">GMARGA_LOCUS15033</name>
</gene>
<keyword evidence="3" id="KW-1185">Reference proteome</keyword>
<feature type="transmembrane region" description="Helical" evidence="1">
    <location>
        <begin position="56"/>
        <end position="76"/>
    </location>
</feature>
<keyword evidence="1" id="KW-1133">Transmembrane helix</keyword>
<evidence type="ECO:0000313" key="2">
    <source>
        <dbReference type="EMBL" id="CAG8737600.1"/>
    </source>
</evidence>
<keyword evidence="1" id="KW-0472">Membrane</keyword>
<evidence type="ECO:0000313" key="3">
    <source>
        <dbReference type="Proteomes" id="UP000789901"/>
    </source>
</evidence>
<name>A0ABN7V6V5_GIGMA</name>
<keyword evidence="1" id="KW-0812">Transmembrane</keyword>
<accession>A0ABN7V6V5</accession>
<comment type="caution">
    <text evidence="2">The sequence shown here is derived from an EMBL/GenBank/DDBJ whole genome shotgun (WGS) entry which is preliminary data.</text>
</comment>
<sequence>MLLANATWISLCSRDFSHVYSTESVFFSALQTQYAASTTILSPKMSKLIYFDWKKLVMFCGIISIILAISFVTGALSQDTTFQTPDVLSISYIKKGLADCEQKLKAEKEIPCIPVNPDPLKIPILPVDPAPLKCDNQNGACALLRLTANDDPPISFSNMNSNGDFDKWARKKEYRGYIHIPTFNFSCNSNGQLVSFDPHDYDYADQHNPTQNPNQVNDTERNPYGYTKVLKILAIYNQPDIYIQSPFNGIQWSQINNNTSLAHDAPFIYARINMTVCCNRQISVVVSRSVFPETWLYINGLRVQVQAQADLGIVIVSGGKTLHDVGFGEMAPSGPGLTWTGKV</sequence>
<organism evidence="2 3">
    <name type="scientific">Gigaspora margarita</name>
    <dbReference type="NCBI Taxonomy" id="4874"/>
    <lineage>
        <taxon>Eukaryota</taxon>
        <taxon>Fungi</taxon>
        <taxon>Fungi incertae sedis</taxon>
        <taxon>Mucoromycota</taxon>
        <taxon>Glomeromycotina</taxon>
        <taxon>Glomeromycetes</taxon>
        <taxon>Diversisporales</taxon>
        <taxon>Gigasporaceae</taxon>
        <taxon>Gigaspora</taxon>
    </lineage>
</organism>